<protein>
    <submittedName>
        <fullName evidence="3">Uncharacterized protein</fullName>
    </submittedName>
</protein>
<name>A0A914VLU2_9BILA</name>
<dbReference type="Proteomes" id="UP000887566">
    <property type="component" value="Unplaced"/>
</dbReference>
<evidence type="ECO:0000256" key="1">
    <source>
        <dbReference type="SAM" id="Phobius"/>
    </source>
</evidence>
<evidence type="ECO:0000313" key="3">
    <source>
        <dbReference type="WBParaSite" id="PSAMB.scaffold2162size24937.g16744.t1"/>
    </source>
</evidence>
<reference evidence="3" key="1">
    <citation type="submission" date="2022-11" db="UniProtKB">
        <authorList>
            <consortium name="WormBaseParasite"/>
        </authorList>
    </citation>
    <scope>IDENTIFICATION</scope>
</reference>
<proteinExistence type="predicted"/>
<dbReference type="PANTHER" id="PTHR34149:SF9">
    <property type="entry name" value="PROTEIN CBG09996"/>
    <property type="match status" value="1"/>
</dbReference>
<feature type="transmembrane region" description="Helical" evidence="1">
    <location>
        <begin position="49"/>
        <end position="73"/>
    </location>
</feature>
<keyword evidence="1" id="KW-0812">Transmembrane</keyword>
<keyword evidence="1" id="KW-0472">Membrane</keyword>
<sequence length="87" mass="9915">MAPMTEATSSATHCPLSVVEEVCPSESFMWYYECCGALKKTCCFRFETWTLFALGVIILLAAISVLLCIVRFICSCCRRSNYPERRR</sequence>
<accession>A0A914VLU2</accession>
<organism evidence="2 3">
    <name type="scientific">Plectus sambesii</name>
    <dbReference type="NCBI Taxonomy" id="2011161"/>
    <lineage>
        <taxon>Eukaryota</taxon>
        <taxon>Metazoa</taxon>
        <taxon>Ecdysozoa</taxon>
        <taxon>Nematoda</taxon>
        <taxon>Chromadorea</taxon>
        <taxon>Plectida</taxon>
        <taxon>Plectina</taxon>
        <taxon>Plectoidea</taxon>
        <taxon>Plectidae</taxon>
        <taxon>Plectus</taxon>
    </lineage>
</organism>
<keyword evidence="1" id="KW-1133">Transmembrane helix</keyword>
<evidence type="ECO:0000313" key="2">
    <source>
        <dbReference type="Proteomes" id="UP000887566"/>
    </source>
</evidence>
<dbReference type="AlphaFoldDB" id="A0A914VLU2"/>
<dbReference type="PANTHER" id="PTHR34149">
    <property type="entry name" value="PROTEIN CBG11905-RELATED"/>
    <property type="match status" value="1"/>
</dbReference>
<dbReference type="Pfam" id="PF10853">
    <property type="entry name" value="DUF2650"/>
    <property type="match status" value="1"/>
</dbReference>
<dbReference type="InterPro" id="IPR022559">
    <property type="entry name" value="SUP-1-like"/>
</dbReference>
<keyword evidence="2" id="KW-1185">Reference proteome</keyword>
<dbReference type="WBParaSite" id="PSAMB.scaffold2162size24937.g16744.t1">
    <property type="protein sequence ID" value="PSAMB.scaffold2162size24937.g16744.t1"/>
    <property type="gene ID" value="PSAMB.scaffold2162size24937.g16744"/>
</dbReference>